<evidence type="ECO:0000256" key="5">
    <source>
        <dbReference type="ARBA" id="ARBA00023288"/>
    </source>
</evidence>
<evidence type="ECO:0000313" key="9">
    <source>
        <dbReference type="Proteomes" id="UP001642483"/>
    </source>
</evidence>
<dbReference type="InterPro" id="IPR005225">
    <property type="entry name" value="Small_GTP-bd"/>
</dbReference>
<gene>
    <name evidence="8" type="ORF">CVLEPA_LOCUS31496</name>
</gene>
<dbReference type="InterPro" id="IPR001806">
    <property type="entry name" value="Small_GTPase"/>
</dbReference>
<evidence type="ECO:0000256" key="7">
    <source>
        <dbReference type="SAM" id="MobiDB-lite"/>
    </source>
</evidence>
<dbReference type="InterPro" id="IPR050305">
    <property type="entry name" value="Small_GTPase_Rab"/>
</dbReference>
<dbReference type="CDD" id="cd00154">
    <property type="entry name" value="Rab"/>
    <property type="match status" value="1"/>
</dbReference>
<dbReference type="Proteomes" id="UP001642483">
    <property type="component" value="Unassembled WGS sequence"/>
</dbReference>
<dbReference type="EMBL" id="CAWYQH010000174">
    <property type="protein sequence ID" value="CAK8698031.1"/>
    <property type="molecule type" value="Genomic_DNA"/>
</dbReference>
<evidence type="ECO:0000256" key="6">
    <source>
        <dbReference type="ARBA" id="ARBA00023289"/>
    </source>
</evidence>
<comment type="subcellular location">
    <subcellularLocation>
        <location evidence="1">Membrane</location>
        <topology evidence="1">Lipid-anchor</topology>
    </subcellularLocation>
</comment>
<keyword evidence="4" id="KW-0342">GTP-binding</keyword>
<dbReference type="Gene3D" id="3.40.50.300">
    <property type="entry name" value="P-loop containing nucleotide triphosphate hydrolases"/>
    <property type="match status" value="1"/>
</dbReference>
<evidence type="ECO:0000256" key="1">
    <source>
        <dbReference type="ARBA" id="ARBA00004635"/>
    </source>
</evidence>
<dbReference type="SUPFAM" id="SSF52540">
    <property type="entry name" value="P-loop containing nucleoside triphosphate hydrolases"/>
    <property type="match status" value="1"/>
</dbReference>
<feature type="compositionally biased region" description="Basic residues" evidence="7">
    <location>
        <begin position="31"/>
        <end position="40"/>
    </location>
</feature>
<dbReference type="SMART" id="SM00176">
    <property type="entry name" value="RAN"/>
    <property type="match status" value="1"/>
</dbReference>
<feature type="region of interest" description="Disordered" evidence="7">
    <location>
        <begin position="266"/>
        <end position="294"/>
    </location>
</feature>
<protein>
    <submittedName>
        <fullName evidence="8">Uncharacterized protein</fullName>
    </submittedName>
</protein>
<dbReference type="NCBIfam" id="TIGR00231">
    <property type="entry name" value="small_GTP"/>
    <property type="match status" value="1"/>
</dbReference>
<feature type="compositionally biased region" description="Polar residues" evidence="7">
    <location>
        <begin position="18"/>
        <end position="29"/>
    </location>
</feature>
<keyword evidence="5" id="KW-0449">Lipoprotein</keyword>
<comment type="caution">
    <text evidence="8">The sequence shown here is derived from an EMBL/GenBank/DDBJ whole genome shotgun (WGS) entry which is preliminary data.</text>
</comment>
<evidence type="ECO:0000313" key="8">
    <source>
        <dbReference type="EMBL" id="CAK8698031.1"/>
    </source>
</evidence>
<dbReference type="SMART" id="SM00175">
    <property type="entry name" value="RAB"/>
    <property type="match status" value="1"/>
</dbReference>
<dbReference type="PROSITE" id="PS51421">
    <property type="entry name" value="RAS"/>
    <property type="match status" value="1"/>
</dbReference>
<sequence>MDFRSTAAMAEITAQIGQNLHDVNQNDTRQQTKRQKHLSRKQKDETEQLQNTGVSYPPRLPRHIEIQVRNRQSQAKTSGSVADRCPRQNFFSPSVDYKMQMVIIGDRHVGKTCFLERYTDHRFQQESKSTVGIDFRMKTVTVAGQRVRLQIWDTAGQERFNSITTAYYRNARGIILIYDVTNPETYLNISKWLDLVHEYARNDAEVAIVGNKADLPDVQVNPLKARNFAEKWGYLFYETSAKESLNVETVFVNLVYKILKQIPQPHERNPRVRRRENPVTLEDDTEQNQRSKCC</sequence>
<feature type="region of interest" description="Disordered" evidence="7">
    <location>
        <begin position="18"/>
        <end position="58"/>
    </location>
</feature>
<keyword evidence="6" id="KW-0636">Prenylation</keyword>
<keyword evidence="3" id="KW-0547">Nucleotide-binding</keyword>
<dbReference type="PRINTS" id="PR00449">
    <property type="entry name" value="RASTRNSFRMNG"/>
</dbReference>
<proteinExistence type="inferred from homology"/>
<dbReference type="Pfam" id="PF00071">
    <property type="entry name" value="Ras"/>
    <property type="match status" value="1"/>
</dbReference>
<organism evidence="8 9">
    <name type="scientific">Clavelina lepadiformis</name>
    <name type="common">Light-bulb sea squirt</name>
    <name type="synonym">Ascidia lepadiformis</name>
    <dbReference type="NCBI Taxonomy" id="159417"/>
    <lineage>
        <taxon>Eukaryota</taxon>
        <taxon>Metazoa</taxon>
        <taxon>Chordata</taxon>
        <taxon>Tunicata</taxon>
        <taxon>Ascidiacea</taxon>
        <taxon>Aplousobranchia</taxon>
        <taxon>Clavelinidae</taxon>
        <taxon>Clavelina</taxon>
    </lineage>
</organism>
<comment type="similarity">
    <text evidence="2">Belongs to the small GTPase superfamily. Rab family.</text>
</comment>
<dbReference type="SMART" id="SM00174">
    <property type="entry name" value="RHO"/>
    <property type="match status" value="1"/>
</dbReference>
<reference evidence="8 9" key="1">
    <citation type="submission" date="2024-02" db="EMBL/GenBank/DDBJ databases">
        <authorList>
            <person name="Daric V."/>
            <person name="Darras S."/>
        </authorList>
    </citation>
    <scope>NUCLEOTIDE SEQUENCE [LARGE SCALE GENOMIC DNA]</scope>
</reference>
<dbReference type="PROSITE" id="PS51420">
    <property type="entry name" value="RHO"/>
    <property type="match status" value="1"/>
</dbReference>
<evidence type="ECO:0000256" key="4">
    <source>
        <dbReference type="ARBA" id="ARBA00023134"/>
    </source>
</evidence>
<dbReference type="PROSITE" id="PS51419">
    <property type="entry name" value="RAB"/>
    <property type="match status" value="1"/>
</dbReference>
<name>A0ABP0H207_CLALP</name>
<dbReference type="PANTHER" id="PTHR47980">
    <property type="entry name" value="LD44762P"/>
    <property type="match status" value="1"/>
</dbReference>
<dbReference type="SMART" id="SM00173">
    <property type="entry name" value="RAS"/>
    <property type="match status" value="1"/>
</dbReference>
<evidence type="ECO:0000256" key="2">
    <source>
        <dbReference type="ARBA" id="ARBA00006270"/>
    </source>
</evidence>
<dbReference type="InterPro" id="IPR027417">
    <property type="entry name" value="P-loop_NTPase"/>
</dbReference>
<accession>A0ABP0H207</accession>
<evidence type="ECO:0000256" key="3">
    <source>
        <dbReference type="ARBA" id="ARBA00022741"/>
    </source>
</evidence>
<keyword evidence="9" id="KW-1185">Reference proteome</keyword>